<dbReference type="Gene3D" id="1.10.443.10">
    <property type="entry name" value="Intergrase catalytic core"/>
    <property type="match status" value="1"/>
</dbReference>
<name>A0A7S0I261_9EUKA</name>
<dbReference type="GO" id="GO:0003677">
    <property type="term" value="F:DNA binding"/>
    <property type="evidence" value="ECO:0007669"/>
    <property type="project" value="InterPro"/>
</dbReference>
<reference evidence="2" key="1">
    <citation type="submission" date="2021-01" db="EMBL/GenBank/DDBJ databases">
        <authorList>
            <person name="Corre E."/>
            <person name="Pelletier E."/>
            <person name="Niang G."/>
            <person name="Scheremetjew M."/>
            <person name="Finn R."/>
            <person name="Kale V."/>
            <person name="Holt S."/>
            <person name="Cochrane G."/>
            <person name="Meng A."/>
            <person name="Brown T."/>
            <person name="Cohen L."/>
        </authorList>
    </citation>
    <scope>NUCLEOTIDE SEQUENCE</scope>
    <source>
        <strain evidence="2">CCMP1374</strain>
    </source>
</reference>
<evidence type="ECO:0000313" key="2">
    <source>
        <dbReference type="EMBL" id="CAD8508764.1"/>
    </source>
</evidence>
<keyword evidence="1" id="KW-0233">DNA recombination</keyword>
<gene>
    <name evidence="2" type="ORF">PANT1444_LOCUS19606</name>
</gene>
<evidence type="ECO:0000256" key="1">
    <source>
        <dbReference type="ARBA" id="ARBA00023172"/>
    </source>
</evidence>
<dbReference type="SUPFAM" id="SSF56349">
    <property type="entry name" value="DNA breaking-rejoining enzymes"/>
    <property type="match status" value="1"/>
</dbReference>
<dbReference type="EMBL" id="HBEP01034638">
    <property type="protein sequence ID" value="CAD8508764.1"/>
    <property type="molecule type" value="Transcribed_RNA"/>
</dbReference>
<dbReference type="GO" id="GO:0006310">
    <property type="term" value="P:DNA recombination"/>
    <property type="evidence" value="ECO:0007669"/>
    <property type="project" value="UniProtKB-KW"/>
</dbReference>
<dbReference type="GO" id="GO:0015074">
    <property type="term" value="P:DNA integration"/>
    <property type="evidence" value="ECO:0007669"/>
    <property type="project" value="InterPro"/>
</dbReference>
<accession>A0A7S0I261</accession>
<dbReference type="InterPro" id="IPR011010">
    <property type="entry name" value="DNA_brk_join_enz"/>
</dbReference>
<organism evidence="2">
    <name type="scientific">Phaeocystis antarctica</name>
    <dbReference type="NCBI Taxonomy" id="33657"/>
    <lineage>
        <taxon>Eukaryota</taxon>
        <taxon>Haptista</taxon>
        <taxon>Haptophyta</taxon>
        <taxon>Prymnesiophyceae</taxon>
        <taxon>Phaeocystales</taxon>
        <taxon>Phaeocystaceae</taxon>
        <taxon>Phaeocystis</taxon>
    </lineage>
</organism>
<sequence length="283" mass="30831">MPFLLNGCKFRPPPRGVWFVVPRKVYAVFAWASAAGVTHRMRKLMRKANARGEEEVVPLKTIEKLSSRSLRIAMATLLSRKGVPMDEIVENGEWEDEAMCRTYVRTLDPLAVQRRNLSDVLYPVSIGAGASGGANAGAGQGAGGGLEVETLLNATELVAAMVEQEEGATSESALGTASPEVYEGSVVAPTKHKKRSECKPCHPQLWLKGKVFKRESIAGDAVLQRILEDTAGKKPAKVQDVLCAAGYHVTRKEITNHRERMALQAMEAPEVDQQEMLLAIAHC</sequence>
<dbReference type="InterPro" id="IPR013762">
    <property type="entry name" value="Integrase-like_cat_sf"/>
</dbReference>
<protein>
    <submittedName>
        <fullName evidence="2">Uncharacterized protein</fullName>
    </submittedName>
</protein>
<dbReference type="AlphaFoldDB" id="A0A7S0I261"/>
<proteinExistence type="predicted"/>